<feature type="chain" id="PRO_5011641450" description="Porin" evidence="2">
    <location>
        <begin position="21"/>
        <end position="103"/>
    </location>
</feature>
<dbReference type="EMBL" id="FORH01000001">
    <property type="protein sequence ID" value="SFI51987.1"/>
    <property type="molecule type" value="Genomic_DNA"/>
</dbReference>
<accession>A0A1I3IVQ8</accession>
<proteinExistence type="predicted"/>
<organism evidence="3 4">
    <name type="scientific">Celeribacter neptunius</name>
    <dbReference type="NCBI Taxonomy" id="588602"/>
    <lineage>
        <taxon>Bacteria</taxon>
        <taxon>Pseudomonadati</taxon>
        <taxon>Pseudomonadota</taxon>
        <taxon>Alphaproteobacteria</taxon>
        <taxon>Rhodobacterales</taxon>
        <taxon>Roseobacteraceae</taxon>
        <taxon>Celeribacter</taxon>
    </lineage>
</organism>
<gene>
    <name evidence="3" type="ORF">SAMN04487991_0150</name>
</gene>
<dbReference type="RefSeq" id="WP_090055697.1">
    <property type="nucleotide sequence ID" value="NZ_FORH01000001.1"/>
</dbReference>
<keyword evidence="4" id="KW-1185">Reference proteome</keyword>
<protein>
    <recommendedName>
        <fullName evidence="5">Porin</fullName>
    </recommendedName>
</protein>
<dbReference type="Proteomes" id="UP000199630">
    <property type="component" value="Unassembled WGS sequence"/>
</dbReference>
<dbReference type="STRING" id="588602.SAMN04487991_0150"/>
<dbReference type="OrthoDB" id="7875085at2"/>
<feature type="region of interest" description="Disordered" evidence="1">
    <location>
        <begin position="84"/>
        <end position="103"/>
    </location>
</feature>
<reference evidence="4" key="1">
    <citation type="submission" date="2016-10" db="EMBL/GenBank/DDBJ databases">
        <authorList>
            <person name="Varghese N."/>
            <person name="Submissions S."/>
        </authorList>
    </citation>
    <scope>NUCLEOTIDE SEQUENCE [LARGE SCALE GENOMIC DNA]</scope>
    <source>
        <strain evidence="4">DSM 26471</strain>
    </source>
</reference>
<sequence>MMKAAFSAVVLMLGAAPVLAAETQPYDPSVKLFAYEKTVDNFCPAGTQPIRYNGIVCCGTPNATGYGDAPAVRKRAYTAAAARNTTDPKSPNYVPETISMSGN</sequence>
<evidence type="ECO:0000313" key="3">
    <source>
        <dbReference type="EMBL" id="SFI51987.1"/>
    </source>
</evidence>
<evidence type="ECO:0000313" key="4">
    <source>
        <dbReference type="Proteomes" id="UP000199630"/>
    </source>
</evidence>
<name>A0A1I3IVQ8_9RHOB</name>
<evidence type="ECO:0000256" key="1">
    <source>
        <dbReference type="SAM" id="MobiDB-lite"/>
    </source>
</evidence>
<feature type="signal peptide" evidence="2">
    <location>
        <begin position="1"/>
        <end position="20"/>
    </location>
</feature>
<keyword evidence="2" id="KW-0732">Signal</keyword>
<evidence type="ECO:0008006" key="5">
    <source>
        <dbReference type="Google" id="ProtNLM"/>
    </source>
</evidence>
<dbReference type="AlphaFoldDB" id="A0A1I3IVQ8"/>
<evidence type="ECO:0000256" key="2">
    <source>
        <dbReference type="SAM" id="SignalP"/>
    </source>
</evidence>